<accession>A0A2W2C774</accession>
<comment type="caution">
    <text evidence="1">The sequence shown here is derived from an EMBL/GenBank/DDBJ whole genome shotgun (WGS) entry which is preliminary data.</text>
</comment>
<organism evidence="1 2">
    <name type="scientific">Jiangella anatolica</name>
    <dbReference type="NCBI Taxonomy" id="2670374"/>
    <lineage>
        <taxon>Bacteria</taxon>
        <taxon>Bacillati</taxon>
        <taxon>Actinomycetota</taxon>
        <taxon>Actinomycetes</taxon>
        <taxon>Jiangellales</taxon>
        <taxon>Jiangellaceae</taxon>
        <taxon>Jiangella</taxon>
    </lineage>
</organism>
<dbReference type="EMBL" id="POTW01000055">
    <property type="protein sequence ID" value="PZF81586.1"/>
    <property type="molecule type" value="Genomic_DNA"/>
</dbReference>
<gene>
    <name evidence="1" type="ORF">C1I92_20575</name>
</gene>
<evidence type="ECO:0000313" key="1">
    <source>
        <dbReference type="EMBL" id="PZF81586.1"/>
    </source>
</evidence>
<proteinExistence type="predicted"/>
<sequence>MAIAAERFEVALTGLEGTQWRLFERVATVFLADELPSLRPTASESGDLGADGLLFQVEDDPSVLVQMSVRKDWQAKINETCTRIKVTFPEVRVLIFITNQLTGGEHAKARKNVREKHKIHLDPRDREWFVTHRNDSSATIAEAEELARQIVDPMLAAPVAAIERQAQALDDLEAKAAFLYLGLQWADDNKEKGLTKLCFEAIVRSILRDTTSDDGQRMVRETIHEHTRKLLPAHNVDVLRTQVNGALSRLSDRNRRYIRHWKKIDEFCLTWDERLRLAERLTQLQALDESLRRELRRAVATSAAENSAEILTEKDLDDLVDFSRAVIERVLLDRGEAFASAVTHELGEEVKYTDIEAIVDKVIVQRSIAPKIPAHVLAATIQSLLIEPPEAVRRYLRNLADTYTLFAFMRETPDVQSAVVKMFSDADLWLDTNVVLPLLAEELLDLGSRSHTQLLSASREAGLQLYITEGVLEELVTHIHRSNVYASALRGGGGAEGRPPFLYTAYKLAGRDTSTFGQWLENFCGREREADLLDYLEEEHGISLSPLTDFANKASTELRGAVAEIWHEARDARDERNAAIGLPAMDSITRDKLVAHDVENYVGIAMRRQERGERRSAFGYRSWWLTLAGTAFRVAAQLPSRIVEKPPASPAMSPDFMLNYLSIGPVRSRLSRSSEESLPLMLNMSVMDAVPPDLIELADELRSQLQGLAPRIVRRKIRETLEDAKRLMGPTAAAGEIGLTEDVKRRLIEHALER</sequence>
<protein>
    <submittedName>
        <fullName evidence="1">Uncharacterized protein</fullName>
    </submittedName>
</protein>
<dbReference type="Proteomes" id="UP000248764">
    <property type="component" value="Unassembled WGS sequence"/>
</dbReference>
<dbReference type="AlphaFoldDB" id="A0A2W2C774"/>
<evidence type="ECO:0000313" key="2">
    <source>
        <dbReference type="Proteomes" id="UP000248764"/>
    </source>
</evidence>
<dbReference type="RefSeq" id="WP_111256522.1">
    <property type="nucleotide sequence ID" value="NZ_POTW01000055.1"/>
</dbReference>
<reference evidence="1 2" key="1">
    <citation type="submission" date="2018-01" db="EMBL/GenBank/DDBJ databases">
        <title>Draft genome sequence of Jiangella sp. GTF31.</title>
        <authorList>
            <person name="Sahin N."/>
            <person name="Ay H."/>
            <person name="Saygin H."/>
        </authorList>
    </citation>
    <scope>NUCLEOTIDE SEQUENCE [LARGE SCALE GENOMIC DNA]</scope>
    <source>
        <strain evidence="1 2">GTF31</strain>
    </source>
</reference>
<name>A0A2W2C774_9ACTN</name>
<keyword evidence="2" id="KW-1185">Reference proteome</keyword>